<evidence type="ECO:0000259" key="2">
    <source>
        <dbReference type="Pfam" id="PF07596"/>
    </source>
</evidence>
<dbReference type="PANTHER" id="PTHR30093">
    <property type="entry name" value="GENERAL SECRETION PATHWAY PROTEIN G"/>
    <property type="match status" value="1"/>
</dbReference>
<sequence length="336" mass="38038">MTYDFPPADYFPWLHLWINVLIMLPILLWGVGLFRRNEESYATEPSKRFRWFTAILISFSGLSFLPFFMVLPVALGGRLMEQSRKNPLPFVILAVLPMFLYCFSNWYVFAGSREAATRTNCRKNLKQIGTIFDDYHEAQGHFPSTSSPTTEGHQVSWRVEASKWLHELQNGYDPSATWDSPANQPLLQQKPDFLYCVTHKNVGIDESASHTSYALVTGEGTINPPSGPLSREEITDGVSNTIMTGEVAGLQIPWTEPRDIDIDQQPIGINLPGDQPHQSPGWFSSYHQNGAFFQMANGSVQWFSKNTDPKILRALVTANEDEEEPWATSLIDGLRY</sequence>
<evidence type="ECO:0000313" key="4">
    <source>
        <dbReference type="Proteomes" id="UP000317178"/>
    </source>
</evidence>
<keyword evidence="4" id="KW-1185">Reference proteome</keyword>
<proteinExistence type="predicted"/>
<dbReference type="Proteomes" id="UP000317178">
    <property type="component" value="Chromosome"/>
</dbReference>
<feature type="transmembrane region" description="Helical" evidence="1">
    <location>
        <begin position="87"/>
        <end position="109"/>
    </location>
</feature>
<name>A0A518CL54_9PLAN</name>
<keyword evidence="1" id="KW-0812">Transmembrane</keyword>
<evidence type="ECO:0000256" key="1">
    <source>
        <dbReference type="SAM" id="Phobius"/>
    </source>
</evidence>
<dbReference type="AlphaFoldDB" id="A0A518CL54"/>
<protein>
    <recommendedName>
        <fullName evidence="2">DUF1559 domain-containing protein</fullName>
    </recommendedName>
</protein>
<feature type="transmembrane region" description="Helical" evidence="1">
    <location>
        <begin position="12"/>
        <end position="31"/>
    </location>
</feature>
<feature type="domain" description="DUF1559" evidence="2">
    <location>
        <begin position="113"/>
        <end position="250"/>
    </location>
</feature>
<evidence type="ECO:0000313" key="3">
    <source>
        <dbReference type="EMBL" id="QDU79951.1"/>
    </source>
</evidence>
<dbReference type="Pfam" id="PF07596">
    <property type="entry name" value="SBP_bac_10"/>
    <property type="match status" value="1"/>
</dbReference>
<keyword evidence="1" id="KW-0472">Membrane</keyword>
<dbReference type="InterPro" id="IPR011453">
    <property type="entry name" value="DUF1559"/>
</dbReference>
<accession>A0A518CL54</accession>
<organism evidence="3 4">
    <name type="scientific">Polystyrenella longa</name>
    <dbReference type="NCBI Taxonomy" id="2528007"/>
    <lineage>
        <taxon>Bacteria</taxon>
        <taxon>Pseudomonadati</taxon>
        <taxon>Planctomycetota</taxon>
        <taxon>Planctomycetia</taxon>
        <taxon>Planctomycetales</taxon>
        <taxon>Planctomycetaceae</taxon>
        <taxon>Polystyrenella</taxon>
    </lineage>
</organism>
<keyword evidence="1" id="KW-1133">Transmembrane helix</keyword>
<dbReference type="EMBL" id="CP036281">
    <property type="protein sequence ID" value="QDU79951.1"/>
    <property type="molecule type" value="Genomic_DNA"/>
</dbReference>
<feature type="transmembrane region" description="Helical" evidence="1">
    <location>
        <begin position="51"/>
        <end position="75"/>
    </location>
</feature>
<dbReference type="OrthoDB" id="270546at2"/>
<dbReference type="KEGG" id="plon:Pla110_16730"/>
<gene>
    <name evidence="3" type="ORF">Pla110_16730</name>
</gene>
<reference evidence="3 4" key="1">
    <citation type="submission" date="2019-02" db="EMBL/GenBank/DDBJ databases">
        <title>Deep-cultivation of Planctomycetes and their phenomic and genomic characterization uncovers novel biology.</title>
        <authorList>
            <person name="Wiegand S."/>
            <person name="Jogler M."/>
            <person name="Boedeker C."/>
            <person name="Pinto D."/>
            <person name="Vollmers J."/>
            <person name="Rivas-Marin E."/>
            <person name="Kohn T."/>
            <person name="Peeters S.H."/>
            <person name="Heuer A."/>
            <person name="Rast P."/>
            <person name="Oberbeckmann S."/>
            <person name="Bunk B."/>
            <person name="Jeske O."/>
            <person name="Meyerdierks A."/>
            <person name="Storesund J.E."/>
            <person name="Kallscheuer N."/>
            <person name="Luecker S."/>
            <person name="Lage O.M."/>
            <person name="Pohl T."/>
            <person name="Merkel B.J."/>
            <person name="Hornburger P."/>
            <person name="Mueller R.-W."/>
            <person name="Bruemmer F."/>
            <person name="Labrenz M."/>
            <person name="Spormann A.M."/>
            <person name="Op den Camp H."/>
            <person name="Overmann J."/>
            <person name="Amann R."/>
            <person name="Jetten M.S.M."/>
            <person name="Mascher T."/>
            <person name="Medema M.H."/>
            <person name="Devos D.P."/>
            <person name="Kaster A.-K."/>
            <person name="Ovreas L."/>
            <person name="Rohde M."/>
            <person name="Galperin M.Y."/>
            <person name="Jogler C."/>
        </authorList>
    </citation>
    <scope>NUCLEOTIDE SEQUENCE [LARGE SCALE GENOMIC DNA]</scope>
    <source>
        <strain evidence="3 4">Pla110</strain>
    </source>
</reference>
<dbReference type="RefSeq" id="WP_144994957.1">
    <property type="nucleotide sequence ID" value="NZ_CP036281.1"/>
</dbReference>